<organism evidence="4 5">
    <name type="scientific">Cyclospora cayetanensis</name>
    <dbReference type="NCBI Taxonomy" id="88456"/>
    <lineage>
        <taxon>Eukaryota</taxon>
        <taxon>Sar</taxon>
        <taxon>Alveolata</taxon>
        <taxon>Apicomplexa</taxon>
        <taxon>Conoidasida</taxon>
        <taxon>Coccidia</taxon>
        <taxon>Eucoccidiorida</taxon>
        <taxon>Eimeriorina</taxon>
        <taxon>Eimeriidae</taxon>
        <taxon>Cyclospora</taxon>
    </lineage>
</organism>
<comment type="subcellular location">
    <subcellularLocation>
        <location evidence="1">Nucleus</location>
    </subcellularLocation>
</comment>
<keyword evidence="1" id="KW-0506">mRNA capping</keyword>
<keyword evidence="1" id="KW-0949">S-adenosyl-L-methionine</keyword>
<accession>A0A1D3CWE7</accession>
<dbReference type="GO" id="GO:0004483">
    <property type="term" value="F:methyltransferase cap1 activity"/>
    <property type="evidence" value="ECO:0007669"/>
    <property type="project" value="UniProtKB-UniRule"/>
</dbReference>
<dbReference type="GO" id="GO:0006370">
    <property type="term" value="P:7-methylguanosine mRNA capping"/>
    <property type="evidence" value="ECO:0007669"/>
    <property type="project" value="UniProtKB-UniRule"/>
</dbReference>
<feature type="compositionally biased region" description="Basic and acidic residues" evidence="2">
    <location>
        <begin position="274"/>
        <end position="286"/>
    </location>
</feature>
<keyword evidence="1" id="KW-0507">mRNA processing</keyword>
<feature type="compositionally biased region" description="Low complexity" evidence="2">
    <location>
        <begin position="293"/>
        <end position="306"/>
    </location>
</feature>
<dbReference type="VEuPathDB" id="ToxoDB:LOC34620118"/>
<sequence>MGAFESFQQLQQPQQHLLVTGPPADAVDWLQQQHQVAAVPQGAAATQVLDELQQSLEDSNGFATRCEDTAAAAGTLAVGVNAANSASACVPSQCPSSAHEGTRGVAPPPPDHGWLPLALGTPNTGLRVTAAAAEDRVPSLSAAALASAPEAATQDLQAEERHCWIQRQLRHPQLLSFALETDKESTEPSTSETSAGAEAQGPTPTQQQHLRQQAKASAQEQLESQQPSQPAKLQNTSRRCCSLPACPQRTRLRTKGGQRSVSCDPSTIGTTKQEGGDKMKKLERAGEASPDTASPNPAAAHQPAAAKTSNEAVHLQRVLYLYPSICEKRLTVSAVCSPRLVQSVMEQRAKLDQIFDSGRAHLYHQARESLFPQDSMRSKPNHSRAGDKIEEMSFCIDKWCSRHCGSDGDGCGLLGALSGGCHLQQAGAEPRGGTDPRSACAVQQDAAEAGAGSCAVELATEAPGTTTPPATKVFVDLCGGPGAWSLFILSRCQSGAWEGGGLASHDLANLSNARASHRGDIFAAIAEEIYGFGVTKKGSELAKSTEWYSTLISHSHFQQDPVLNFEEGVALVVADGGFQLSLHEGRHVENLQELISGPLLLSELLGALLLLQEGGHFVLKLFDCFSVFTASVVYLVGLHLKSRRSPFFLSLFHAVSSLHFLYQQNAVPRCHLPEAILPPELFLTDVRFMKSLSEAATILCVRQFVAISMVLSKVQELQQGKKTKYHRQQLHSGNSKRSPLPPLENTLEQLRLYHNKLISNAPTTDADTTLPEGSLLEMGSFLSLTHNQQQQQYGQHGVLSASNFGGLGVPDPSVVEAAGQHQQLLILQQERARLALQQQQLEALHQQLQEGTDHNRQDQ</sequence>
<feature type="domain" description="Ribosomal RNA methyltransferase FtsJ" evidence="3">
    <location>
        <begin position="471"/>
        <end position="640"/>
    </location>
</feature>
<dbReference type="InterPro" id="IPR002877">
    <property type="entry name" value="RNA_MeTrfase_FtsJ_dom"/>
</dbReference>
<keyword evidence="1" id="KW-0808">Transferase</keyword>
<feature type="compositionally biased region" description="Polar residues" evidence="2">
    <location>
        <begin position="257"/>
        <end position="273"/>
    </location>
</feature>
<feature type="compositionally biased region" description="Polar residues" evidence="2">
    <location>
        <begin position="202"/>
        <end position="211"/>
    </location>
</feature>
<dbReference type="EC" id="2.1.1.57" evidence="1"/>
<feature type="region of interest" description="Disordered" evidence="2">
    <location>
        <begin position="251"/>
        <end position="306"/>
    </location>
</feature>
<dbReference type="GO" id="GO:0005634">
    <property type="term" value="C:nucleus"/>
    <property type="evidence" value="ECO:0007669"/>
    <property type="project" value="UniProtKB-SubCell"/>
</dbReference>
<dbReference type="VEuPathDB" id="ToxoDB:cyc_03422"/>
<dbReference type="EMBL" id="JROU02001710">
    <property type="protein sequence ID" value="OEH75510.1"/>
    <property type="molecule type" value="Genomic_DNA"/>
</dbReference>
<dbReference type="Proteomes" id="UP000095192">
    <property type="component" value="Unassembled WGS sequence"/>
</dbReference>
<dbReference type="GO" id="GO:0005737">
    <property type="term" value="C:cytoplasm"/>
    <property type="evidence" value="ECO:0007669"/>
    <property type="project" value="TreeGrafter"/>
</dbReference>
<name>A0A1D3CWE7_9EIME</name>
<evidence type="ECO:0000256" key="1">
    <source>
        <dbReference type="RuleBase" id="RU368012"/>
    </source>
</evidence>
<evidence type="ECO:0000259" key="3">
    <source>
        <dbReference type="Pfam" id="PF01728"/>
    </source>
</evidence>
<keyword evidence="5" id="KW-1185">Reference proteome</keyword>
<dbReference type="PANTHER" id="PTHR16121">
    <property type="entry name" value="CAP-SPECIFIC MRNA (NUCLEOSIDE-2'-O-)-METHYLTRANSFERASE 1-RELATED"/>
    <property type="match status" value="1"/>
</dbReference>
<proteinExistence type="predicted"/>
<dbReference type="Pfam" id="PF01728">
    <property type="entry name" value="FtsJ"/>
    <property type="match status" value="1"/>
</dbReference>
<dbReference type="InParanoid" id="A0A1D3CWE7"/>
<dbReference type="InterPro" id="IPR050851">
    <property type="entry name" value="mRNA_Cap_2O-Ribose_MeTrfase"/>
</dbReference>
<feature type="region of interest" description="Disordered" evidence="2">
    <location>
        <begin position="181"/>
        <end position="238"/>
    </location>
</feature>
<evidence type="ECO:0000313" key="4">
    <source>
        <dbReference type="EMBL" id="OEH75510.1"/>
    </source>
</evidence>
<evidence type="ECO:0000256" key="2">
    <source>
        <dbReference type="SAM" id="MobiDB-lite"/>
    </source>
</evidence>
<comment type="function">
    <text evidence="1">S-adenosyl-L-methionine-dependent methyltransferase that mediates RNA cap1 2'-O-ribose methylation to the 5'-cap structure of RNAs. Methylates the ribose of the first nucleotide of a m(7)GpppG-capped mRNA to produce m(7)GpppNmp (cap1).</text>
</comment>
<dbReference type="PANTHER" id="PTHR16121:SF0">
    <property type="entry name" value="CAP-SPECIFIC MRNA (NUCLEOSIDE-2'-O-)-METHYLTRANSFERASE 1"/>
    <property type="match status" value="1"/>
</dbReference>
<comment type="catalytic activity">
    <reaction evidence="1">
        <text>a 5'-end (N(7)-methyl 5'-triphosphoguanosine)-ribonucleoside in mRNA + S-adenosyl-L-methionine = a 5'-end (N(7)-methyl 5'-triphosphoguanosine)-(2'-O-methyl-ribonucleoside) in mRNA + S-adenosyl-L-homocysteine + H(+)</text>
        <dbReference type="Rhea" id="RHEA:67020"/>
        <dbReference type="Rhea" id="RHEA-COMP:17167"/>
        <dbReference type="Rhea" id="RHEA-COMP:17168"/>
        <dbReference type="ChEBI" id="CHEBI:15378"/>
        <dbReference type="ChEBI" id="CHEBI:57856"/>
        <dbReference type="ChEBI" id="CHEBI:59789"/>
        <dbReference type="ChEBI" id="CHEBI:156461"/>
        <dbReference type="ChEBI" id="CHEBI:167609"/>
        <dbReference type="EC" id="2.1.1.57"/>
    </reaction>
</comment>
<comment type="caution">
    <text evidence="4">The sequence shown here is derived from an EMBL/GenBank/DDBJ whole genome shotgun (WGS) entry which is preliminary data.</text>
</comment>
<dbReference type="GO" id="GO:0003676">
    <property type="term" value="F:nucleic acid binding"/>
    <property type="evidence" value="ECO:0007669"/>
    <property type="project" value="UniProtKB-UniRule"/>
</dbReference>
<protein>
    <recommendedName>
        <fullName evidence="1">Cap-specific mRNA (nucleoside-2'-O-)-methyltransferase 1</fullName>
        <ecNumber evidence="1">2.1.1.57</ecNumber>
    </recommendedName>
    <alternativeName>
        <fullName evidence="1">Cap1 2'O-ribose methyltransferase 1</fullName>
    </alternativeName>
</protein>
<feature type="region of interest" description="Disordered" evidence="2">
    <location>
        <begin position="722"/>
        <end position="742"/>
    </location>
</feature>
<dbReference type="GO" id="GO:0016556">
    <property type="term" value="P:mRNA modification"/>
    <property type="evidence" value="ECO:0007669"/>
    <property type="project" value="UniProtKB-UniRule"/>
</dbReference>
<evidence type="ECO:0000313" key="5">
    <source>
        <dbReference type="Proteomes" id="UP000095192"/>
    </source>
</evidence>
<feature type="compositionally biased region" description="Low complexity" evidence="2">
    <location>
        <begin position="213"/>
        <end position="231"/>
    </location>
</feature>
<gene>
    <name evidence="4" type="ORF">cyc_03422</name>
</gene>
<reference evidence="4 5" key="1">
    <citation type="journal article" date="2016" name="BMC Genomics">
        <title>Comparative genomics reveals Cyclospora cayetanensis possesses coccidia-like metabolism and invasion components but unique surface antigens.</title>
        <authorList>
            <person name="Liu S."/>
            <person name="Wang L."/>
            <person name="Zheng H."/>
            <person name="Xu Z."/>
            <person name="Roellig D.M."/>
            <person name="Li N."/>
            <person name="Frace M.A."/>
            <person name="Tang K."/>
            <person name="Arrowood M.J."/>
            <person name="Moss D.M."/>
            <person name="Zhang L."/>
            <person name="Feng Y."/>
            <person name="Xiao L."/>
        </authorList>
    </citation>
    <scope>NUCLEOTIDE SEQUENCE [LARGE SCALE GENOMIC DNA]</scope>
    <source>
        <strain evidence="4 5">CHN_HEN01</strain>
    </source>
</reference>
<dbReference type="GO" id="GO:0032259">
    <property type="term" value="P:methylation"/>
    <property type="evidence" value="ECO:0007669"/>
    <property type="project" value="UniProtKB-KW"/>
</dbReference>
<dbReference type="Gene3D" id="3.40.50.12760">
    <property type="match status" value="1"/>
</dbReference>
<keyword evidence="1" id="KW-0539">Nucleus</keyword>
<keyword evidence="1" id="KW-0489">Methyltransferase</keyword>
<dbReference type="AlphaFoldDB" id="A0A1D3CWE7"/>